<proteinExistence type="predicted"/>
<feature type="transmembrane region" description="Helical" evidence="8">
    <location>
        <begin position="326"/>
        <end position="349"/>
    </location>
</feature>
<evidence type="ECO:0000259" key="9">
    <source>
        <dbReference type="PROSITE" id="PS50850"/>
    </source>
</evidence>
<comment type="subcellular location">
    <subcellularLocation>
        <location evidence="1">Cell membrane</location>
        <topology evidence="1">Multi-pass membrane protein</topology>
    </subcellularLocation>
</comment>
<feature type="transmembrane region" description="Helical" evidence="8">
    <location>
        <begin position="167"/>
        <end position="190"/>
    </location>
</feature>
<dbReference type="InterPro" id="IPR011701">
    <property type="entry name" value="MFS"/>
</dbReference>
<feature type="transmembrane region" description="Helical" evidence="8">
    <location>
        <begin position="131"/>
        <end position="155"/>
    </location>
</feature>
<dbReference type="Gene3D" id="1.20.1250.20">
    <property type="entry name" value="MFS general substrate transporter like domains"/>
    <property type="match status" value="1"/>
</dbReference>
<evidence type="ECO:0000256" key="2">
    <source>
        <dbReference type="ARBA" id="ARBA00022448"/>
    </source>
</evidence>
<sequence>MPDNSQPAGAGTVTSHPGASRPTGTAQRATASADTPARPWPGVLTVCLGVMMAFVNVSSTISALAAIQQDLRPPTSTLVWVTSAYALVVVSLVMSAGTLADLVGRRAVFLGGAVVLTAGSVLAFTSDSAGLLITAQAVMGVGGAAVLPSSLSIVSHSFTDPHERTRAISVWASCSGLGLAVGPIGAGLLLTGFSWHAVYLINVVIGAVAVLLTPLLVSESRHPTRQLDLIGVPLCTVAIASATYAIIEGGSAGYTSGRIVTAYVVFAVTLVLFLVTEARHHDPMLDLRLFRSRSYSTVMGVATATMFGFVGIALLTVLYMQRVQHLSALGTGVRLLAMFATYIVVSALAGPLVRKLGFAFTLTAGLVVMGAGALALLAAGPFTGYGPLWPGLLVAGVGSALLTAPSTAAAVNSVPREQAGMASSSVNMFRQLGAVLGPSVLGTIVTTRFPHYLEDRLTSTGVPAPAASHITEGAVHGGTTTSLPPALARTVADSAARAFTDAVHLGLVIGAIALLTMAIPTALFVRHRNEPTG</sequence>
<dbReference type="PANTHER" id="PTHR42718">
    <property type="entry name" value="MAJOR FACILITATOR SUPERFAMILY MULTIDRUG TRANSPORTER MFSC"/>
    <property type="match status" value="1"/>
</dbReference>
<dbReference type="InterPro" id="IPR020846">
    <property type="entry name" value="MFS_dom"/>
</dbReference>
<protein>
    <submittedName>
        <fullName evidence="10">MFS transporter</fullName>
    </submittedName>
</protein>
<keyword evidence="6" id="KW-0046">Antibiotic resistance</keyword>
<keyword evidence="3 8" id="KW-0812">Transmembrane</keyword>
<dbReference type="PROSITE" id="PS50850">
    <property type="entry name" value="MFS"/>
    <property type="match status" value="1"/>
</dbReference>
<dbReference type="Pfam" id="PF07690">
    <property type="entry name" value="MFS_1"/>
    <property type="match status" value="1"/>
</dbReference>
<feature type="transmembrane region" description="Helical" evidence="8">
    <location>
        <begin position="297"/>
        <end position="320"/>
    </location>
</feature>
<dbReference type="Gene3D" id="1.20.1720.10">
    <property type="entry name" value="Multidrug resistance protein D"/>
    <property type="match status" value="1"/>
</dbReference>
<feature type="transmembrane region" description="Helical" evidence="8">
    <location>
        <begin position="356"/>
        <end position="382"/>
    </location>
</feature>
<evidence type="ECO:0000313" key="11">
    <source>
        <dbReference type="Proteomes" id="UP001165270"/>
    </source>
</evidence>
<gene>
    <name evidence="10" type="ORF">MQN93_05485</name>
</gene>
<evidence type="ECO:0000256" key="6">
    <source>
        <dbReference type="ARBA" id="ARBA00023251"/>
    </source>
</evidence>
<comment type="caution">
    <text evidence="10">The sequence shown here is derived from an EMBL/GenBank/DDBJ whole genome shotgun (WGS) entry which is preliminary data.</text>
</comment>
<feature type="compositionally biased region" description="Polar residues" evidence="7">
    <location>
        <begin position="1"/>
        <end position="33"/>
    </location>
</feature>
<keyword evidence="5 8" id="KW-0472">Membrane</keyword>
<accession>A0ABS9XE56</accession>
<dbReference type="PROSITE" id="PS00216">
    <property type="entry name" value="SUGAR_TRANSPORT_1"/>
    <property type="match status" value="1"/>
</dbReference>
<keyword evidence="4 8" id="KW-1133">Transmembrane helix</keyword>
<evidence type="ECO:0000256" key="5">
    <source>
        <dbReference type="ARBA" id="ARBA00023136"/>
    </source>
</evidence>
<organism evidence="10 11">
    <name type="scientific">Streptomyces spinosisporus</name>
    <dbReference type="NCBI Taxonomy" id="2927582"/>
    <lineage>
        <taxon>Bacteria</taxon>
        <taxon>Bacillati</taxon>
        <taxon>Actinomycetota</taxon>
        <taxon>Actinomycetes</taxon>
        <taxon>Kitasatosporales</taxon>
        <taxon>Streptomycetaceae</taxon>
        <taxon>Streptomyces</taxon>
    </lineage>
</organism>
<evidence type="ECO:0000256" key="3">
    <source>
        <dbReference type="ARBA" id="ARBA00022692"/>
    </source>
</evidence>
<dbReference type="InterPro" id="IPR005829">
    <property type="entry name" value="Sugar_transporter_CS"/>
</dbReference>
<dbReference type="SUPFAM" id="SSF103473">
    <property type="entry name" value="MFS general substrate transporter"/>
    <property type="match status" value="1"/>
</dbReference>
<feature type="transmembrane region" description="Helical" evidence="8">
    <location>
        <begin position="107"/>
        <end position="125"/>
    </location>
</feature>
<name>A0ABS9XE56_9ACTN</name>
<evidence type="ECO:0000256" key="4">
    <source>
        <dbReference type="ARBA" id="ARBA00022989"/>
    </source>
</evidence>
<feature type="domain" description="Major facilitator superfamily (MFS) profile" evidence="9">
    <location>
        <begin position="42"/>
        <end position="528"/>
    </location>
</feature>
<feature type="transmembrane region" description="Helical" evidence="8">
    <location>
        <begin position="388"/>
        <end position="411"/>
    </location>
</feature>
<reference evidence="10" key="1">
    <citation type="submission" date="2022-03" db="EMBL/GenBank/DDBJ databases">
        <title>Streptomyces 7R015 and 7R016 isolated from Barleria lupulina in Thailand.</title>
        <authorList>
            <person name="Kanchanasin P."/>
            <person name="Phongsopitanun W."/>
            <person name="Tanasupawat S."/>
        </authorList>
    </citation>
    <scope>NUCLEOTIDE SEQUENCE</scope>
    <source>
        <strain evidence="10">7R016</strain>
    </source>
</reference>
<dbReference type="PANTHER" id="PTHR42718:SF9">
    <property type="entry name" value="MAJOR FACILITATOR SUPERFAMILY MULTIDRUG TRANSPORTER MFSC"/>
    <property type="match status" value="1"/>
</dbReference>
<feature type="transmembrane region" description="Helical" evidence="8">
    <location>
        <begin position="259"/>
        <end position="276"/>
    </location>
</feature>
<evidence type="ECO:0000256" key="8">
    <source>
        <dbReference type="SAM" id="Phobius"/>
    </source>
</evidence>
<feature type="transmembrane region" description="Helical" evidence="8">
    <location>
        <begin position="79"/>
        <end position="100"/>
    </location>
</feature>
<evidence type="ECO:0000256" key="7">
    <source>
        <dbReference type="SAM" id="MobiDB-lite"/>
    </source>
</evidence>
<feature type="transmembrane region" description="Helical" evidence="8">
    <location>
        <begin position="43"/>
        <end position="67"/>
    </location>
</feature>
<feature type="transmembrane region" description="Helical" evidence="8">
    <location>
        <begin position="196"/>
        <end position="217"/>
    </location>
</feature>
<dbReference type="EMBL" id="JALDAX010000002">
    <property type="protein sequence ID" value="MCI3239172.1"/>
    <property type="molecule type" value="Genomic_DNA"/>
</dbReference>
<keyword evidence="11" id="KW-1185">Reference proteome</keyword>
<dbReference type="CDD" id="cd17321">
    <property type="entry name" value="MFS_MMR_MDR_like"/>
    <property type="match status" value="1"/>
</dbReference>
<evidence type="ECO:0000256" key="1">
    <source>
        <dbReference type="ARBA" id="ARBA00004651"/>
    </source>
</evidence>
<dbReference type="RefSeq" id="WP_242708553.1">
    <property type="nucleotide sequence ID" value="NZ_JALDAX010000002.1"/>
</dbReference>
<keyword evidence="2" id="KW-0813">Transport</keyword>
<dbReference type="InterPro" id="IPR036259">
    <property type="entry name" value="MFS_trans_sf"/>
</dbReference>
<evidence type="ECO:0000313" key="10">
    <source>
        <dbReference type="EMBL" id="MCI3239172.1"/>
    </source>
</evidence>
<feature type="transmembrane region" description="Helical" evidence="8">
    <location>
        <begin position="502"/>
        <end position="525"/>
    </location>
</feature>
<dbReference type="Proteomes" id="UP001165270">
    <property type="component" value="Unassembled WGS sequence"/>
</dbReference>
<feature type="transmembrane region" description="Helical" evidence="8">
    <location>
        <begin position="432"/>
        <end position="453"/>
    </location>
</feature>
<feature type="region of interest" description="Disordered" evidence="7">
    <location>
        <begin position="1"/>
        <end position="35"/>
    </location>
</feature>
<feature type="transmembrane region" description="Helical" evidence="8">
    <location>
        <begin position="229"/>
        <end position="247"/>
    </location>
</feature>